<accession>A0AAV1Q5K4</accession>
<proteinExistence type="predicted"/>
<dbReference type="Proteomes" id="UP001314229">
    <property type="component" value="Unassembled WGS sequence"/>
</dbReference>
<dbReference type="EMBL" id="CAWUFR010000565">
    <property type="protein sequence ID" value="CAK6979301.1"/>
    <property type="molecule type" value="Genomic_DNA"/>
</dbReference>
<name>A0AAV1Q5K4_SCOSC</name>
<sequence>MAAAQLSPFVYNNPPDSPTPSSSVNVDVRVILPVRLSCSLASVFSLYHSQNPNRSQIPAHITPHLHSSIPESLPDLSRGACFWPVTQGAKQLLKGAADTGHPLPITLDSNRPPTLGEFTGRINNLLDVF</sequence>
<evidence type="ECO:0000313" key="3">
    <source>
        <dbReference type="Proteomes" id="UP001314229"/>
    </source>
</evidence>
<feature type="region of interest" description="Disordered" evidence="1">
    <location>
        <begin position="1"/>
        <end position="22"/>
    </location>
</feature>
<organism evidence="2 3">
    <name type="scientific">Scomber scombrus</name>
    <name type="common">Atlantic mackerel</name>
    <name type="synonym">Scomber vernalis</name>
    <dbReference type="NCBI Taxonomy" id="13677"/>
    <lineage>
        <taxon>Eukaryota</taxon>
        <taxon>Metazoa</taxon>
        <taxon>Chordata</taxon>
        <taxon>Craniata</taxon>
        <taxon>Vertebrata</taxon>
        <taxon>Euteleostomi</taxon>
        <taxon>Actinopterygii</taxon>
        <taxon>Neopterygii</taxon>
        <taxon>Teleostei</taxon>
        <taxon>Neoteleostei</taxon>
        <taxon>Acanthomorphata</taxon>
        <taxon>Pelagiaria</taxon>
        <taxon>Scombriformes</taxon>
        <taxon>Scombridae</taxon>
        <taxon>Scomber</taxon>
    </lineage>
</organism>
<comment type="caution">
    <text evidence="2">The sequence shown here is derived from an EMBL/GenBank/DDBJ whole genome shotgun (WGS) entry which is preliminary data.</text>
</comment>
<evidence type="ECO:0000313" key="2">
    <source>
        <dbReference type="EMBL" id="CAK6979301.1"/>
    </source>
</evidence>
<reference evidence="2 3" key="1">
    <citation type="submission" date="2024-01" db="EMBL/GenBank/DDBJ databases">
        <authorList>
            <person name="Alioto T."/>
            <person name="Alioto T."/>
            <person name="Gomez Garrido J."/>
        </authorList>
    </citation>
    <scope>NUCLEOTIDE SEQUENCE [LARGE SCALE GENOMIC DNA]</scope>
</reference>
<protein>
    <submittedName>
        <fullName evidence="2">Uncharacterized protein</fullName>
    </submittedName>
</protein>
<feature type="non-terminal residue" evidence="2">
    <location>
        <position position="129"/>
    </location>
</feature>
<gene>
    <name evidence="2" type="ORF">FSCOSCO3_A016355</name>
</gene>
<evidence type="ECO:0000256" key="1">
    <source>
        <dbReference type="SAM" id="MobiDB-lite"/>
    </source>
</evidence>
<dbReference type="AlphaFoldDB" id="A0AAV1Q5K4"/>
<keyword evidence="3" id="KW-1185">Reference proteome</keyword>